<protein>
    <submittedName>
        <fullName evidence="1">(Mediterranean fruit fly) hypothetical protein</fullName>
    </submittedName>
</protein>
<keyword evidence="2" id="KW-1185">Reference proteome</keyword>
<dbReference type="Proteomes" id="UP000606786">
    <property type="component" value="Unassembled WGS sequence"/>
</dbReference>
<organism evidence="1 2">
    <name type="scientific">Ceratitis capitata</name>
    <name type="common">Mediterranean fruit fly</name>
    <name type="synonym">Tephritis capitata</name>
    <dbReference type="NCBI Taxonomy" id="7213"/>
    <lineage>
        <taxon>Eukaryota</taxon>
        <taxon>Metazoa</taxon>
        <taxon>Ecdysozoa</taxon>
        <taxon>Arthropoda</taxon>
        <taxon>Hexapoda</taxon>
        <taxon>Insecta</taxon>
        <taxon>Pterygota</taxon>
        <taxon>Neoptera</taxon>
        <taxon>Endopterygota</taxon>
        <taxon>Diptera</taxon>
        <taxon>Brachycera</taxon>
        <taxon>Muscomorpha</taxon>
        <taxon>Tephritoidea</taxon>
        <taxon>Tephritidae</taxon>
        <taxon>Ceratitis</taxon>
        <taxon>Ceratitis</taxon>
    </lineage>
</organism>
<evidence type="ECO:0000313" key="1">
    <source>
        <dbReference type="EMBL" id="CAD6992941.1"/>
    </source>
</evidence>
<dbReference type="EMBL" id="CAJHJT010000001">
    <property type="protein sequence ID" value="CAD6992941.1"/>
    <property type="molecule type" value="Genomic_DNA"/>
</dbReference>
<accession>A0A811U2T7</accession>
<dbReference type="AlphaFoldDB" id="A0A811U2T7"/>
<comment type="caution">
    <text evidence="1">The sequence shown here is derived from an EMBL/GenBank/DDBJ whole genome shotgun (WGS) entry which is preliminary data.</text>
</comment>
<gene>
    <name evidence="1" type="ORF">CCAP1982_LOCUS1774</name>
</gene>
<reference evidence="1" key="1">
    <citation type="submission" date="2020-11" db="EMBL/GenBank/DDBJ databases">
        <authorList>
            <person name="Whitehead M."/>
        </authorList>
    </citation>
    <scope>NUCLEOTIDE SEQUENCE</scope>
    <source>
        <strain evidence="1">EGII</strain>
    </source>
</reference>
<proteinExistence type="predicted"/>
<sequence>MALLERYYNDLNELQTQLEEMSESHSMGQARNGRRDLLRLSILRNSSDDNPFSSTVILQSSSQSHTQRHYLPKLKLTTSCGLSKN</sequence>
<name>A0A811U2T7_CERCA</name>
<evidence type="ECO:0000313" key="2">
    <source>
        <dbReference type="Proteomes" id="UP000606786"/>
    </source>
</evidence>